<dbReference type="PANTHER" id="PTHR47706">
    <property type="entry name" value="NMRA-LIKE FAMILY PROTEIN"/>
    <property type="match status" value="1"/>
</dbReference>
<organism evidence="5 6">
    <name type="scientific">Pleurostoma richardsiae</name>
    <dbReference type="NCBI Taxonomy" id="41990"/>
    <lineage>
        <taxon>Eukaryota</taxon>
        <taxon>Fungi</taxon>
        <taxon>Dikarya</taxon>
        <taxon>Ascomycota</taxon>
        <taxon>Pezizomycotina</taxon>
        <taxon>Sordariomycetes</taxon>
        <taxon>Sordariomycetidae</taxon>
        <taxon>Calosphaeriales</taxon>
        <taxon>Pleurostomataceae</taxon>
        <taxon>Pleurostoma</taxon>
    </lineage>
</organism>
<dbReference type="SUPFAM" id="SSF51735">
    <property type="entry name" value="NAD(P)-binding Rossmann-fold domains"/>
    <property type="match status" value="1"/>
</dbReference>
<proteinExistence type="inferred from homology"/>
<dbReference type="InterPro" id="IPR051609">
    <property type="entry name" value="NmrA/Isoflavone_reductase-like"/>
</dbReference>
<dbReference type="Gene3D" id="3.90.25.10">
    <property type="entry name" value="UDP-galactose 4-epimerase, domain 1"/>
    <property type="match status" value="1"/>
</dbReference>
<accession>A0AA38RWU7</accession>
<dbReference type="GO" id="GO:0016491">
    <property type="term" value="F:oxidoreductase activity"/>
    <property type="evidence" value="ECO:0007669"/>
    <property type="project" value="UniProtKB-KW"/>
</dbReference>
<evidence type="ECO:0000313" key="6">
    <source>
        <dbReference type="Proteomes" id="UP001174694"/>
    </source>
</evidence>
<evidence type="ECO:0000256" key="1">
    <source>
        <dbReference type="ARBA" id="ARBA00005725"/>
    </source>
</evidence>
<keyword evidence="2" id="KW-0521">NADP</keyword>
<dbReference type="EMBL" id="JANBVO010000009">
    <property type="protein sequence ID" value="KAJ9149878.1"/>
    <property type="molecule type" value="Genomic_DNA"/>
</dbReference>
<keyword evidence="6" id="KW-1185">Reference proteome</keyword>
<evidence type="ECO:0000259" key="4">
    <source>
        <dbReference type="Pfam" id="PF13460"/>
    </source>
</evidence>
<sequence length="311" mass="34735">MVNVAVAGGTGGVGRAIVEALKGDSRHTVIVLSRKSTGQEVLGVPVVEADYAGVDSLVEVLEKHRIHTVVSTLALHIHGVGAAQVNLIKAADKSPVTKRFITSSWAVRSTEENMKLLPHGYQHLASYAELERSGLEWTAFNSGWFLEYYGMPYIKTYIQQTTFVVDMANKRAAIPGTGKDLMTFTYSLDVAKFVVEALELPRWNRDLIVIGDKMTWKQFVELAESARGEKFTVTYDSVEKLERGEITELPGQVAAYSYFNKEWAQKLFSVFGLWVTRGAFDLPEERALNRKFPDIKVTTVKELLDQAWKGK</sequence>
<dbReference type="Proteomes" id="UP001174694">
    <property type="component" value="Unassembled WGS sequence"/>
</dbReference>
<evidence type="ECO:0000313" key="5">
    <source>
        <dbReference type="EMBL" id="KAJ9149878.1"/>
    </source>
</evidence>
<reference evidence="5" key="1">
    <citation type="submission" date="2022-07" db="EMBL/GenBank/DDBJ databases">
        <title>Fungi with potential for degradation of polypropylene.</title>
        <authorList>
            <person name="Gostincar C."/>
        </authorList>
    </citation>
    <scope>NUCLEOTIDE SEQUENCE</scope>
    <source>
        <strain evidence="5">EXF-13308</strain>
    </source>
</reference>
<keyword evidence="3" id="KW-0560">Oxidoreductase</keyword>
<dbReference type="Pfam" id="PF13460">
    <property type="entry name" value="NAD_binding_10"/>
    <property type="match status" value="1"/>
</dbReference>
<evidence type="ECO:0000256" key="3">
    <source>
        <dbReference type="ARBA" id="ARBA00023002"/>
    </source>
</evidence>
<dbReference type="PANTHER" id="PTHR47706:SF4">
    <property type="entry name" value="NMRA-LIKE DOMAIN-CONTAINING PROTEIN"/>
    <property type="match status" value="1"/>
</dbReference>
<comment type="caution">
    <text evidence="5">The sequence shown here is derived from an EMBL/GenBank/DDBJ whole genome shotgun (WGS) entry which is preliminary data.</text>
</comment>
<dbReference type="InterPro" id="IPR016040">
    <property type="entry name" value="NAD(P)-bd_dom"/>
</dbReference>
<evidence type="ECO:0000256" key="2">
    <source>
        <dbReference type="ARBA" id="ARBA00022857"/>
    </source>
</evidence>
<gene>
    <name evidence="5" type="ORF">NKR23_g4151</name>
</gene>
<dbReference type="AlphaFoldDB" id="A0AA38RWU7"/>
<name>A0AA38RWU7_9PEZI</name>
<feature type="domain" description="NAD(P)-binding" evidence="4">
    <location>
        <begin position="8"/>
        <end position="147"/>
    </location>
</feature>
<protein>
    <submittedName>
        <fullName evidence="5">NmrA-like protein</fullName>
    </submittedName>
</protein>
<dbReference type="Gene3D" id="3.40.50.720">
    <property type="entry name" value="NAD(P)-binding Rossmann-like Domain"/>
    <property type="match status" value="1"/>
</dbReference>
<comment type="similarity">
    <text evidence="1">Belongs to the NmrA-type oxidoreductase family. Isoflavone reductase subfamily.</text>
</comment>
<dbReference type="InterPro" id="IPR036291">
    <property type="entry name" value="NAD(P)-bd_dom_sf"/>
</dbReference>